<organism evidence="1 2">
    <name type="scientific">Candidatus Nomurabacteria bacterium RIFCSPHIGHO2_01_FULL_38_19</name>
    <dbReference type="NCBI Taxonomy" id="1801732"/>
    <lineage>
        <taxon>Bacteria</taxon>
        <taxon>Candidatus Nomuraibacteriota</taxon>
    </lineage>
</organism>
<name>A0A1F6UQM8_9BACT</name>
<gene>
    <name evidence="1" type="ORF">A2814_01250</name>
</gene>
<dbReference type="STRING" id="1801732.A2814_01250"/>
<evidence type="ECO:0000313" key="1">
    <source>
        <dbReference type="EMBL" id="OGI59679.1"/>
    </source>
</evidence>
<dbReference type="Proteomes" id="UP000177869">
    <property type="component" value="Unassembled WGS sequence"/>
</dbReference>
<reference evidence="1 2" key="1">
    <citation type="journal article" date="2016" name="Nat. Commun.">
        <title>Thousands of microbial genomes shed light on interconnected biogeochemical processes in an aquifer system.</title>
        <authorList>
            <person name="Anantharaman K."/>
            <person name="Brown C.T."/>
            <person name="Hug L.A."/>
            <person name="Sharon I."/>
            <person name="Castelle C.J."/>
            <person name="Probst A.J."/>
            <person name="Thomas B.C."/>
            <person name="Singh A."/>
            <person name="Wilkins M.J."/>
            <person name="Karaoz U."/>
            <person name="Brodie E.L."/>
            <person name="Williams K.H."/>
            <person name="Hubbard S.S."/>
            <person name="Banfield J.F."/>
        </authorList>
    </citation>
    <scope>NUCLEOTIDE SEQUENCE [LARGE SCALE GENOMIC DNA]</scope>
</reference>
<evidence type="ECO:0000313" key="2">
    <source>
        <dbReference type="Proteomes" id="UP000177869"/>
    </source>
</evidence>
<sequence>MASPITDPKDFARHINEKMLADFLRIQNPPINFDVKKGEETAVKKKRVEKDVVEHFIQTIENLADKKVRQWLFSEMLYINALSEQRHITNLENQAKEDNITFDIVDYGKCACHDERALWWYIHHKNVFDKYFERAETENFAGLKELIIKDEHIVETKKIADESKLIALGEEVAKIYENVLRGKKFRVANFLEKDCVLVRVYLENLPENQLIFTGDKEKQSAIERTPSVRSLFNTLFVYNPTEKTLGIRTSNPAENVPKLADIFGKRFLNCTYADMTERKYNVENRGSIQKLELTPEPMGDIERCYLKAVEYKKIGDTTKTLRLDIGGKQNYVGTGGMEEMINTVFKKENDVNDSGGTKESEWIPKKFEIKFIFKKAEETKGRKRQITAHLTKRGANLKNTPEDQKIRQFLKAKGFIS</sequence>
<protein>
    <submittedName>
        <fullName evidence="1">Uncharacterized protein</fullName>
    </submittedName>
</protein>
<dbReference type="EMBL" id="MFTI01000028">
    <property type="protein sequence ID" value="OGI59679.1"/>
    <property type="molecule type" value="Genomic_DNA"/>
</dbReference>
<accession>A0A1F6UQM8</accession>
<proteinExistence type="predicted"/>
<comment type="caution">
    <text evidence="1">The sequence shown here is derived from an EMBL/GenBank/DDBJ whole genome shotgun (WGS) entry which is preliminary data.</text>
</comment>
<dbReference type="AlphaFoldDB" id="A0A1F6UQM8"/>